<protein>
    <submittedName>
        <fullName evidence="1">Uncharacterized protein</fullName>
    </submittedName>
</protein>
<proteinExistence type="predicted"/>
<keyword evidence="2" id="KW-1185">Reference proteome</keyword>
<dbReference type="InParanoid" id="A0A401GM34"/>
<dbReference type="AlphaFoldDB" id="A0A401GM34"/>
<name>A0A401GM34_9APHY</name>
<organism evidence="1 2">
    <name type="scientific">Sparassis crispa</name>
    <dbReference type="NCBI Taxonomy" id="139825"/>
    <lineage>
        <taxon>Eukaryota</taxon>
        <taxon>Fungi</taxon>
        <taxon>Dikarya</taxon>
        <taxon>Basidiomycota</taxon>
        <taxon>Agaricomycotina</taxon>
        <taxon>Agaricomycetes</taxon>
        <taxon>Polyporales</taxon>
        <taxon>Sparassidaceae</taxon>
        <taxon>Sparassis</taxon>
    </lineage>
</organism>
<dbReference type="Proteomes" id="UP000287166">
    <property type="component" value="Unassembled WGS sequence"/>
</dbReference>
<sequence>MVPKSVHLDLSSAEFMSPAPGPHRFPLEKRPDLMVLSFSSSEAQSHPSPCFEEVTVPESPRGEPWLQSTIASTVFHPLSTESGAKVAVCASLARSSDSSAA</sequence>
<evidence type="ECO:0000313" key="2">
    <source>
        <dbReference type="Proteomes" id="UP000287166"/>
    </source>
</evidence>
<accession>A0A401GM34</accession>
<comment type="caution">
    <text evidence="1">The sequence shown here is derived from an EMBL/GenBank/DDBJ whole genome shotgun (WGS) entry which is preliminary data.</text>
</comment>
<dbReference type="RefSeq" id="XP_027614168.1">
    <property type="nucleotide sequence ID" value="XM_027758367.1"/>
</dbReference>
<evidence type="ECO:0000313" key="1">
    <source>
        <dbReference type="EMBL" id="GBE83255.1"/>
    </source>
</evidence>
<reference evidence="1 2" key="1">
    <citation type="journal article" date="2018" name="Sci. Rep.">
        <title>Genome sequence of the cauliflower mushroom Sparassis crispa (Hanabiratake) and its association with beneficial usage.</title>
        <authorList>
            <person name="Kiyama R."/>
            <person name="Furutani Y."/>
            <person name="Kawaguchi K."/>
            <person name="Nakanishi T."/>
        </authorList>
    </citation>
    <scope>NUCLEOTIDE SEQUENCE [LARGE SCALE GENOMIC DNA]</scope>
</reference>
<dbReference type="EMBL" id="BFAD01000005">
    <property type="protein sequence ID" value="GBE83255.1"/>
    <property type="molecule type" value="Genomic_DNA"/>
</dbReference>
<dbReference type="GeneID" id="38780172"/>
<gene>
    <name evidence="1" type="ORF">SCP_0503030</name>
</gene>